<dbReference type="Proteomes" id="UP000004995">
    <property type="component" value="Unassembled WGS sequence"/>
</dbReference>
<evidence type="ECO:0000313" key="11">
    <source>
        <dbReference type="Proteomes" id="UP000004995"/>
    </source>
</evidence>
<evidence type="ECO:0000256" key="5">
    <source>
        <dbReference type="ARBA" id="ARBA00022833"/>
    </source>
</evidence>
<name>K3Z0H7_SETIT</name>
<reference evidence="10" key="2">
    <citation type="submission" date="2018-08" db="UniProtKB">
        <authorList>
            <consortium name="EnsemblPlants"/>
        </authorList>
    </citation>
    <scope>IDENTIFICATION</scope>
    <source>
        <strain evidence="10">Yugu1</strain>
    </source>
</reference>
<evidence type="ECO:0000259" key="9">
    <source>
        <dbReference type="PROSITE" id="PS50089"/>
    </source>
</evidence>
<dbReference type="EC" id="2.3.2.27" evidence="2"/>
<dbReference type="InterPro" id="IPR001841">
    <property type="entry name" value="Znf_RING"/>
</dbReference>
<dbReference type="SUPFAM" id="SSF57850">
    <property type="entry name" value="RING/U-box"/>
    <property type="match status" value="1"/>
</dbReference>
<dbReference type="AlphaFoldDB" id="K3Z0H7"/>
<reference evidence="11" key="1">
    <citation type="journal article" date="2012" name="Nat. Biotechnol.">
        <title>Reference genome sequence of the model plant Setaria.</title>
        <authorList>
            <person name="Bennetzen J.L."/>
            <person name="Schmutz J."/>
            <person name="Wang H."/>
            <person name="Percifield R."/>
            <person name="Hawkins J."/>
            <person name="Pontaroli A.C."/>
            <person name="Estep M."/>
            <person name="Feng L."/>
            <person name="Vaughn J.N."/>
            <person name="Grimwood J."/>
            <person name="Jenkins J."/>
            <person name="Barry K."/>
            <person name="Lindquist E."/>
            <person name="Hellsten U."/>
            <person name="Deshpande S."/>
            <person name="Wang X."/>
            <person name="Wu X."/>
            <person name="Mitros T."/>
            <person name="Triplett J."/>
            <person name="Yang X."/>
            <person name="Ye C.Y."/>
            <person name="Mauro-Herrera M."/>
            <person name="Wang L."/>
            <person name="Li P."/>
            <person name="Sharma M."/>
            <person name="Sharma R."/>
            <person name="Ronald P.C."/>
            <person name="Panaud O."/>
            <person name="Kellogg E.A."/>
            <person name="Brutnell T.P."/>
            <person name="Doust A.N."/>
            <person name="Tuskan G.A."/>
            <person name="Rokhsar D."/>
            <person name="Devos K.M."/>
        </authorList>
    </citation>
    <scope>NUCLEOTIDE SEQUENCE [LARGE SCALE GENOMIC DNA]</scope>
    <source>
        <strain evidence="11">cv. Yugu1</strain>
    </source>
</reference>
<dbReference type="PROSITE" id="PS50089">
    <property type="entry name" value="ZF_RING_2"/>
    <property type="match status" value="1"/>
</dbReference>
<dbReference type="SMART" id="SM00184">
    <property type="entry name" value="RING"/>
    <property type="match status" value="1"/>
</dbReference>
<dbReference type="Pfam" id="PF13639">
    <property type="entry name" value="zf-RING_2"/>
    <property type="match status" value="1"/>
</dbReference>
<dbReference type="GO" id="GO:0061630">
    <property type="term" value="F:ubiquitin protein ligase activity"/>
    <property type="evidence" value="ECO:0007669"/>
    <property type="project" value="UniProtKB-EC"/>
</dbReference>
<evidence type="ECO:0000256" key="7">
    <source>
        <dbReference type="PROSITE-ProRule" id="PRU00175"/>
    </source>
</evidence>
<evidence type="ECO:0000256" key="6">
    <source>
        <dbReference type="ARBA" id="ARBA00024209"/>
    </source>
</evidence>
<dbReference type="PANTHER" id="PTHR14155">
    <property type="entry name" value="RING FINGER DOMAIN-CONTAINING"/>
    <property type="match status" value="1"/>
</dbReference>
<keyword evidence="5" id="KW-0862">Zinc</keyword>
<keyword evidence="8" id="KW-1133">Transmembrane helix</keyword>
<sequence length="209" mass="22511">MDDGFCFDVQMLATMTAVVFGGAGYLGYLLSVAARSHHPRRLGRRRCLRLHLLLRRFPPGVRAGAAPRPSPLRAPPVPALRRVAAAAPVAVPPQRRPAAPPPAEARARQAAAGMAVLAREPPVLRGGARAAAADDIPTYKERDGARPDGASPEECSVCLCEVEKGKMAKRLPVCLHVFHQECIDLWLRDNSTCPVCRCDVFAQLPAQMA</sequence>
<dbReference type="STRING" id="4555.K3Z0H7"/>
<dbReference type="HOGENOM" id="CLU_084614_1_0_1"/>
<dbReference type="Gramene" id="KQL27903">
    <property type="protein sequence ID" value="KQL27903"/>
    <property type="gene ID" value="SETIT_020043mg"/>
</dbReference>
<dbReference type="PANTHER" id="PTHR14155:SF621">
    <property type="entry name" value="RING-TYPE DOMAIN-CONTAINING PROTEIN"/>
    <property type="match status" value="1"/>
</dbReference>
<dbReference type="InterPro" id="IPR013083">
    <property type="entry name" value="Znf_RING/FYVE/PHD"/>
</dbReference>
<dbReference type="OMA" id="RAHVNCG"/>
<evidence type="ECO:0000256" key="4">
    <source>
        <dbReference type="ARBA" id="ARBA00022771"/>
    </source>
</evidence>
<feature type="transmembrane region" description="Helical" evidence="8">
    <location>
        <begin position="12"/>
        <end position="34"/>
    </location>
</feature>
<dbReference type="EMBL" id="AGNK02000025">
    <property type="status" value="NOT_ANNOTATED_CDS"/>
    <property type="molecule type" value="Genomic_DNA"/>
</dbReference>
<evidence type="ECO:0000313" key="10">
    <source>
        <dbReference type="EnsemblPlants" id="KQL27903"/>
    </source>
</evidence>
<proteinExistence type="inferred from homology"/>
<dbReference type="Gene3D" id="3.30.40.10">
    <property type="entry name" value="Zinc/RING finger domain, C3HC4 (zinc finger)"/>
    <property type="match status" value="1"/>
</dbReference>
<dbReference type="InterPro" id="IPR053238">
    <property type="entry name" value="RING-H2_zinc_finger"/>
</dbReference>
<dbReference type="GO" id="GO:0008270">
    <property type="term" value="F:zinc ion binding"/>
    <property type="evidence" value="ECO:0007669"/>
    <property type="project" value="UniProtKB-KW"/>
</dbReference>
<keyword evidence="11" id="KW-1185">Reference proteome</keyword>
<accession>K3Z0H7</accession>
<protein>
    <recommendedName>
        <fullName evidence="2">RING-type E3 ubiquitin transferase</fullName>
        <ecNumber evidence="2">2.3.2.27</ecNumber>
    </recommendedName>
</protein>
<comment type="similarity">
    <text evidence="6">Belongs to the RING-type zinc finger family. ATL subfamily.</text>
</comment>
<dbReference type="InParanoid" id="K3Z0H7"/>
<keyword evidence="3" id="KW-0479">Metal-binding</keyword>
<dbReference type="EnsemblPlants" id="KQL27903">
    <property type="protein sequence ID" value="KQL27903"/>
    <property type="gene ID" value="SETIT_020043mg"/>
</dbReference>
<evidence type="ECO:0000256" key="1">
    <source>
        <dbReference type="ARBA" id="ARBA00000900"/>
    </source>
</evidence>
<dbReference type="eggNOG" id="KOG0800">
    <property type="taxonomic scope" value="Eukaryota"/>
</dbReference>
<keyword evidence="4 7" id="KW-0863">Zinc-finger</keyword>
<evidence type="ECO:0000256" key="2">
    <source>
        <dbReference type="ARBA" id="ARBA00012483"/>
    </source>
</evidence>
<organism evidence="10 11">
    <name type="scientific">Setaria italica</name>
    <name type="common">Foxtail millet</name>
    <name type="synonym">Panicum italicum</name>
    <dbReference type="NCBI Taxonomy" id="4555"/>
    <lineage>
        <taxon>Eukaryota</taxon>
        <taxon>Viridiplantae</taxon>
        <taxon>Streptophyta</taxon>
        <taxon>Embryophyta</taxon>
        <taxon>Tracheophyta</taxon>
        <taxon>Spermatophyta</taxon>
        <taxon>Magnoliopsida</taxon>
        <taxon>Liliopsida</taxon>
        <taxon>Poales</taxon>
        <taxon>Poaceae</taxon>
        <taxon>PACMAD clade</taxon>
        <taxon>Panicoideae</taxon>
        <taxon>Panicodae</taxon>
        <taxon>Paniceae</taxon>
        <taxon>Cenchrinae</taxon>
        <taxon>Setaria</taxon>
    </lineage>
</organism>
<comment type="catalytic activity">
    <reaction evidence="1">
        <text>S-ubiquitinyl-[E2 ubiquitin-conjugating enzyme]-L-cysteine + [acceptor protein]-L-lysine = [E2 ubiquitin-conjugating enzyme]-L-cysteine + N(6)-ubiquitinyl-[acceptor protein]-L-lysine.</text>
        <dbReference type="EC" id="2.3.2.27"/>
    </reaction>
</comment>
<keyword evidence="8" id="KW-0472">Membrane</keyword>
<evidence type="ECO:0000256" key="3">
    <source>
        <dbReference type="ARBA" id="ARBA00022723"/>
    </source>
</evidence>
<keyword evidence="8" id="KW-0812">Transmembrane</keyword>
<feature type="domain" description="RING-type" evidence="9">
    <location>
        <begin position="155"/>
        <end position="197"/>
    </location>
</feature>
<evidence type="ECO:0000256" key="8">
    <source>
        <dbReference type="SAM" id="Phobius"/>
    </source>
</evidence>